<feature type="transmembrane region" description="Helical" evidence="1">
    <location>
        <begin position="93"/>
        <end position="112"/>
    </location>
</feature>
<evidence type="ECO:0000313" key="3">
    <source>
        <dbReference type="Proteomes" id="UP000536685"/>
    </source>
</evidence>
<keyword evidence="3" id="KW-1185">Reference proteome</keyword>
<keyword evidence="1" id="KW-1133">Transmembrane helix</keyword>
<proteinExistence type="predicted"/>
<dbReference type="EMBL" id="JACHMJ010000001">
    <property type="protein sequence ID" value="MBB5843732.1"/>
    <property type="molecule type" value="Genomic_DNA"/>
</dbReference>
<evidence type="ECO:0000256" key="1">
    <source>
        <dbReference type="SAM" id="Phobius"/>
    </source>
</evidence>
<protein>
    <submittedName>
        <fullName evidence="2">Uncharacterized protein</fullName>
    </submittedName>
</protein>
<dbReference type="AlphaFoldDB" id="A0A841AP48"/>
<keyword evidence="1" id="KW-0472">Membrane</keyword>
<dbReference type="RefSeq" id="WP_184236984.1">
    <property type="nucleotide sequence ID" value="NZ_JACHMJ010000001.1"/>
</dbReference>
<name>A0A841AP48_9MICO</name>
<organism evidence="2 3">
    <name type="scientific">Conyzicola lurida</name>
    <dbReference type="NCBI Taxonomy" id="1172621"/>
    <lineage>
        <taxon>Bacteria</taxon>
        <taxon>Bacillati</taxon>
        <taxon>Actinomycetota</taxon>
        <taxon>Actinomycetes</taxon>
        <taxon>Micrococcales</taxon>
        <taxon>Microbacteriaceae</taxon>
        <taxon>Conyzicola</taxon>
    </lineage>
</organism>
<reference evidence="2 3" key="1">
    <citation type="submission" date="2020-08" db="EMBL/GenBank/DDBJ databases">
        <title>Sequencing the genomes of 1000 actinobacteria strains.</title>
        <authorList>
            <person name="Klenk H.-P."/>
        </authorList>
    </citation>
    <scope>NUCLEOTIDE SEQUENCE [LARGE SCALE GENOMIC DNA]</scope>
    <source>
        <strain evidence="2 3">DSM 105784</strain>
    </source>
</reference>
<accession>A0A841AP48</accession>
<evidence type="ECO:0000313" key="2">
    <source>
        <dbReference type="EMBL" id="MBB5843732.1"/>
    </source>
</evidence>
<keyword evidence="1" id="KW-0812">Transmembrane</keyword>
<sequence>MSLTLWIAIGATVTVVGTVWQVITSARTGLDSMRHFLAAQNSIVQREVGEAKNRFSRLRVVKRRRASQAVLAKAANLLDADELRLSQAYNRQAWGWGLVTLGAVIGAIAAWVDVAA</sequence>
<comment type="caution">
    <text evidence="2">The sequence shown here is derived from an EMBL/GenBank/DDBJ whole genome shotgun (WGS) entry which is preliminary data.</text>
</comment>
<gene>
    <name evidence="2" type="ORF">HD599_002055</name>
</gene>
<dbReference type="Proteomes" id="UP000536685">
    <property type="component" value="Unassembled WGS sequence"/>
</dbReference>
<feature type="transmembrane region" description="Helical" evidence="1">
    <location>
        <begin position="6"/>
        <end position="26"/>
    </location>
</feature>